<dbReference type="InterPro" id="IPR004111">
    <property type="entry name" value="Repressor_TetR_C"/>
</dbReference>
<feature type="domain" description="Tetracycline repressor TetR C-terminal" evidence="4">
    <location>
        <begin position="84"/>
        <end position="221"/>
    </location>
</feature>
<dbReference type="AlphaFoldDB" id="A0A2U3NX44"/>
<sequence length="225" mass="23944">VSDAQDLAMTPRQRGRPRRISRDRIVSAARGLAPESLTMQAVADVLGVDPKALNYHVGDRDGLRELVALDVFESALTRVALPAGGDWRSVLRTYCAALRDAVVELGVLATYFRLPPTGIGALAPVERVLQELVDAGFSVGDAGHALRLVTELGHAAGREAVFLAQSTVHPNVDEVAAALGGAVEGSFPMLRQVVAARGDDTDDEAQLQFSLDVVVVGLERMLSRD</sequence>
<dbReference type="InterPro" id="IPR050109">
    <property type="entry name" value="HTH-type_TetR-like_transc_reg"/>
</dbReference>
<organism evidence="5 6">
    <name type="scientific">Mycobacterium rhizamassiliense</name>
    <dbReference type="NCBI Taxonomy" id="1841860"/>
    <lineage>
        <taxon>Bacteria</taxon>
        <taxon>Bacillati</taxon>
        <taxon>Actinomycetota</taxon>
        <taxon>Actinomycetes</taxon>
        <taxon>Mycobacteriales</taxon>
        <taxon>Mycobacteriaceae</taxon>
        <taxon>Mycobacterium</taxon>
    </lineage>
</organism>
<dbReference type="SUPFAM" id="SSF46689">
    <property type="entry name" value="Homeodomain-like"/>
    <property type="match status" value="1"/>
</dbReference>
<keyword evidence="2" id="KW-0238">DNA-binding</keyword>
<evidence type="ECO:0000313" key="6">
    <source>
        <dbReference type="Proteomes" id="UP000240988"/>
    </source>
</evidence>
<feature type="non-terminal residue" evidence="5">
    <location>
        <position position="1"/>
    </location>
</feature>
<gene>
    <name evidence="5" type="ORF">MRAB57_3893</name>
</gene>
<dbReference type="Proteomes" id="UP000240988">
    <property type="component" value="Unassembled WGS sequence"/>
</dbReference>
<evidence type="ECO:0000256" key="2">
    <source>
        <dbReference type="ARBA" id="ARBA00023125"/>
    </source>
</evidence>
<dbReference type="Pfam" id="PF02909">
    <property type="entry name" value="TetR_C_1"/>
    <property type="match status" value="1"/>
</dbReference>
<dbReference type="GO" id="GO:0045892">
    <property type="term" value="P:negative regulation of DNA-templated transcription"/>
    <property type="evidence" value="ECO:0007669"/>
    <property type="project" value="InterPro"/>
</dbReference>
<evidence type="ECO:0000256" key="1">
    <source>
        <dbReference type="ARBA" id="ARBA00023015"/>
    </source>
</evidence>
<reference evidence="5 6" key="1">
    <citation type="submission" date="2017-01" db="EMBL/GenBank/DDBJ databases">
        <authorList>
            <consortium name="Urmite Genomes"/>
        </authorList>
    </citation>
    <scope>NUCLEOTIDE SEQUENCE [LARGE SCALE GENOMIC DNA]</scope>
    <source>
        <strain evidence="5 6">AB57</strain>
    </source>
</reference>
<dbReference type="PANTHER" id="PTHR30055">
    <property type="entry name" value="HTH-TYPE TRANSCRIPTIONAL REGULATOR RUTR"/>
    <property type="match status" value="1"/>
</dbReference>
<evidence type="ECO:0000256" key="3">
    <source>
        <dbReference type="ARBA" id="ARBA00023163"/>
    </source>
</evidence>
<dbReference type="SUPFAM" id="SSF48498">
    <property type="entry name" value="Tetracyclin repressor-like, C-terminal domain"/>
    <property type="match status" value="1"/>
</dbReference>
<dbReference type="GO" id="GO:0003700">
    <property type="term" value="F:DNA-binding transcription factor activity"/>
    <property type="evidence" value="ECO:0007669"/>
    <property type="project" value="TreeGrafter"/>
</dbReference>
<dbReference type="InterPro" id="IPR036271">
    <property type="entry name" value="Tet_transcr_reg_TetR-rel_C_sf"/>
</dbReference>
<proteinExistence type="predicted"/>
<evidence type="ECO:0000313" key="5">
    <source>
        <dbReference type="EMBL" id="SPM36054.1"/>
    </source>
</evidence>
<dbReference type="STRING" id="1841860.GCA_900157375_03896"/>
<evidence type="ECO:0000259" key="4">
    <source>
        <dbReference type="Pfam" id="PF02909"/>
    </source>
</evidence>
<dbReference type="Gene3D" id="1.10.10.60">
    <property type="entry name" value="Homeodomain-like"/>
    <property type="match status" value="1"/>
</dbReference>
<dbReference type="Gene3D" id="1.10.357.10">
    <property type="entry name" value="Tetracycline Repressor, domain 2"/>
    <property type="match status" value="1"/>
</dbReference>
<name>A0A2U3NX44_9MYCO</name>
<accession>A0A2U3NX44</accession>
<dbReference type="InterPro" id="IPR009057">
    <property type="entry name" value="Homeodomain-like_sf"/>
</dbReference>
<keyword evidence="6" id="KW-1185">Reference proteome</keyword>
<protein>
    <recommendedName>
        <fullName evidence="4">Tetracycline repressor TetR C-terminal domain-containing protein</fullName>
    </recommendedName>
</protein>
<dbReference type="PANTHER" id="PTHR30055:SF151">
    <property type="entry name" value="TRANSCRIPTIONAL REGULATORY PROTEIN"/>
    <property type="match status" value="1"/>
</dbReference>
<keyword evidence="3" id="KW-0804">Transcription</keyword>
<dbReference type="EMBL" id="FUFA01000005">
    <property type="protein sequence ID" value="SPM36054.1"/>
    <property type="molecule type" value="Genomic_DNA"/>
</dbReference>
<dbReference type="GO" id="GO:0000976">
    <property type="term" value="F:transcription cis-regulatory region binding"/>
    <property type="evidence" value="ECO:0007669"/>
    <property type="project" value="TreeGrafter"/>
</dbReference>
<keyword evidence="1" id="KW-0805">Transcription regulation</keyword>